<dbReference type="AlphaFoldDB" id="A0A564YYY5"/>
<accession>A0A564YYY5</accession>
<keyword evidence="2" id="KW-1185">Reference proteome</keyword>
<feature type="non-terminal residue" evidence="1">
    <location>
        <position position="1"/>
    </location>
</feature>
<dbReference type="Proteomes" id="UP000321570">
    <property type="component" value="Unassembled WGS sequence"/>
</dbReference>
<gene>
    <name evidence="1" type="ORF">WMSIL1_LOCUS10889</name>
</gene>
<name>A0A564YYY5_HYMDI</name>
<sequence length="224" mass="25253">LDDIKTTIKEEDQAAKWPKALSLLPSLNASQLNALFANSQLAMSLQKSDGNSEETQAPAPMEIAFILELSGGILIHNQDGLFENFPIPSEMHVQRIKESRPALVDLSTPTSSHLEPLARWRRWRNTLSEGVFVPNPTIMGESGPAEHVNIALTRPEQHDEREKHRSLANKFCLSDAAMAAWRWLNAEATAEMIHRATVGKERPLKHEDFFRRRADAVGPQRWLH</sequence>
<evidence type="ECO:0000313" key="1">
    <source>
        <dbReference type="EMBL" id="VUZ52376.1"/>
    </source>
</evidence>
<organism evidence="1 2">
    <name type="scientific">Hymenolepis diminuta</name>
    <name type="common">Rat tapeworm</name>
    <dbReference type="NCBI Taxonomy" id="6216"/>
    <lineage>
        <taxon>Eukaryota</taxon>
        <taxon>Metazoa</taxon>
        <taxon>Spiralia</taxon>
        <taxon>Lophotrochozoa</taxon>
        <taxon>Platyhelminthes</taxon>
        <taxon>Cestoda</taxon>
        <taxon>Eucestoda</taxon>
        <taxon>Cyclophyllidea</taxon>
        <taxon>Hymenolepididae</taxon>
        <taxon>Hymenolepis</taxon>
    </lineage>
</organism>
<protein>
    <submittedName>
        <fullName evidence="1">Uncharacterized protein</fullName>
    </submittedName>
</protein>
<evidence type="ECO:0000313" key="2">
    <source>
        <dbReference type="Proteomes" id="UP000321570"/>
    </source>
</evidence>
<feature type="non-terminal residue" evidence="1">
    <location>
        <position position="224"/>
    </location>
</feature>
<proteinExistence type="predicted"/>
<reference evidence="1 2" key="1">
    <citation type="submission" date="2019-07" db="EMBL/GenBank/DDBJ databases">
        <authorList>
            <person name="Jastrzebski P J."/>
            <person name="Paukszto L."/>
            <person name="Jastrzebski P J."/>
        </authorList>
    </citation>
    <scope>NUCLEOTIDE SEQUENCE [LARGE SCALE GENOMIC DNA]</scope>
    <source>
        <strain evidence="1 2">WMS-il1</strain>
    </source>
</reference>
<dbReference type="EMBL" id="CABIJS010000488">
    <property type="protein sequence ID" value="VUZ52376.1"/>
    <property type="molecule type" value="Genomic_DNA"/>
</dbReference>